<dbReference type="SUPFAM" id="SSF49503">
    <property type="entry name" value="Cupredoxins"/>
    <property type="match status" value="1"/>
</dbReference>
<dbReference type="Gene3D" id="2.60.40.420">
    <property type="entry name" value="Cupredoxins - blue copper proteins"/>
    <property type="match status" value="1"/>
</dbReference>
<evidence type="ECO:0000256" key="1">
    <source>
        <dbReference type="SAM" id="MobiDB-lite"/>
    </source>
</evidence>
<keyword evidence="3" id="KW-1185">Reference proteome</keyword>
<protein>
    <submittedName>
        <fullName evidence="2">Uncharacterized protein</fullName>
    </submittedName>
</protein>
<dbReference type="RefSeq" id="WP_381083460.1">
    <property type="nucleotide sequence ID" value="NZ_JBHUDX010000047.1"/>
</dbReference>
<dbReference type="EMBL" id="JBHUDX010000047">
    <property type="protein sequence ID" value="MFD1659889.1"/>
    <property type="molecule type" value="Genomic_DNA"/>
</dbReference>
<gene>
    <name evidence="2" type="ORF">ACFSL4_17220</name>
</gene>
<dbReference type="InterPro" id="IPR008972">
    <property type="entry name" value="Cupredoxin"/>
</dbReference>
<accession>A0ABW4ITK5</accession>
<feature type="region of interest" description="Disordered" evidence="1">
    <location>
        <begin position="90"/>
        <end position="113"/>
    </location>
</feature>
<organism evidence="2 3">
    <name type="scientific">Streptomyces caeni</name>
    <dbReference type="NCBI Taxonomy" id="2307231"/>
    <lineage>
        <taxon>Bacteria</taxon>
        <taxon>Bacillati</taxon>
        <taxon>Actinomycetota</taxon>
        <taxon>Actinomycetes</taxon>
        <taxon>Kitasatosporales</taxon>
        <taxon>Streptomycetaceae</taxon>
        <taxon>Streptomyces</taxon>
    </lineage>
</organism>
<proteinExistence type="predicted"/>
<sequence>MYRRSTMPMSLHIANGMYGAVVIDPPNLPRADREHPLVQSDLCPGPKGGTADPAGPAARRPDAVVFNGYAGQYTYAPLKARTVIGCHDGGRDRAARTRGVPGTTAPADTRLPRDAGESAAFGLALGSMWGGFEEM</sequence>
<dbReference type="Proteomes" id="UP001597261">
    <property type="component" value="Unassembled WGS sequence"/>
</dbReference>
<reference evidence="3" key="1">
    <citation type="journal article" date="2019" name="Int. J. Syst. Evol. Microbiol.">
        <title>The Global Catalogue of Microorganisms (GCM) 10K type strain sequencing project: providing services to taxonomists for standard genome sequencing and annotation.</title>
        <authorList>
            <consortium name="The Broad Institute Genomics Platform"/>
            <consortium name="The Broad Institute Genome Sequencing Center for Infectious Disease"/>
            <person name="Wu L."/>
            <person name="Ma J."/>
        </authorList>
    </citation>
    <scope>NUCLEOTIDE SEQUENCE [LARGE SCALE GENOMIC DNA]</scope>
    <source>
        <strain evidence="3">CGMCC 1.12470</strain>
    </source>
</reference>
<comment type="caution">
    <text evidence="2">The sequence shown here is derived from an EMBL/GenBank/DDBJ whole genome shotgun (WGS) entry which is preliminary data.</text>
</comment>
<evidence type="ECO:0000313" key="2">
    <source>
        <dbReference type="EMBL" id="MFD1659889.1"/>
    </source>
</evidence>
<feature type="compositionally biased region" description="Low complexity" evidence="1">
    <location>
        <begin position="49"/>
        <end position="58"/>
    </location>
</feature>
<feature type="region of interest" description="Disordered" evidence="1">
    <location>
        <begin position="37"/>
        <end position="59"/>
    </location>
</feature>
<name>A0ABW4ITK5_9ACTN</name>
<evidence type="ECO:0000313" key="3">
    <source>
        <dbReference type="Proteomes" id="UP001597261"/>
    </source>
</evidence>